<dbReference type="RefSeq" id="WP_369737460.1">
    <property type="nucleotide sequence ID" value="NZ_JBGEDP010000001.1"/>
</dbReference>
<dbReference type="EMBL" id="JBGEDP010000001">
    <property type="protein sequence ID" value="MEY8015040.1"/>
    <property type="molecule type" value="Genomic_DNA"/>
</dbReference>
<gene>
    <name evidence="1" type="ORF">AB8998_08490</name>
</gene>
<sequence length="195" mass="22562">MEFDWGEEWRVIPEFSAYVMSVRLEVWSLPREVACKGGRTRQHAGKRIKCDDGRVWLCKNGQSRRFHVRDLFPQVFPELVDQERRAARQRPQVTCRKGHPLMEFDHEVLKTWMTPKPKLAYWGTGNRICLACGDAPRSYPTDNCYSLHFGVAGIRDYTGAPAEPKLVGRRPGDDRDQLAELDWADRGFMILKSPL</sequence>
<protein>
    <submittedName>
        <fullName evidence="1">Uncharacterized protein</fullName>
    </submittedName>
</protein>
<dbReference type="Proteomes" id="UP001564760">
    <property type="component" value="Unassembled WGS sequence"/>
</dbReference>
<comment type="caution">
    <text evidence="1">The sequence shown here is derived from an EMBL/GenBank/DDBJ whole genome shotgun (WGS) entry which is preliminary data.</text>
</comment>
<organism evidence="1 2">
    <name type="scientific">Mycobacterium servetii</name>
    <dbReference type="NCBI Taxonomy" id="3237418"/>
    <lineage>
        <taxon>Bacteria</taxon>
        <taxon>Bacillati</taxon>
        <taxon>Actinomycetota</taxon>
        <taxon>Actinomycetes</taxon>
        <taxon>Mycobacteriales</taxon>
        <taxon>Mycobacteriaceae</taxon>
        <taxon>Mycobacterium</taxon>
    </lineage>
</organism>
<proteinExistence type="predicted"/>
<reference evidence="1 2" key="1">
    <citation type="submission" date="2024-08" db="EMBL/GenBank/DDBJ databases">
        <title>Mycobacterium servetensis sp. nov., a novel rapid-growing mycobacterial species recovered from a human patient in Zaragoza, Spain.</title>
        <authorList>
            <person name="Tristancho-Baro A.I."/>
            <person name="Buenestado-Serrano S."/>
            <person name="Garcia De Viedma D."/>
            <person name="Milagro-Beamonte A."/>
            <person name="Burillo N."/>
            <person name="Sanz S."/>
            <person name="Lopez-Calleja A.I."/>
            <person name="Penas-Utrilla D."/>
            <person name="Guardingo M."/>
            <person name="Garcia M.J."/>
            <person name="Vinuelas-Bayon J."/>
        </authorList>
    </citation>
    <scope>NUCLEOTIDE SEQUENCE [LARGE SCALE GENOMIC DNA]</scope>
    <source>
        <strain evidence="2">HUMS_12744610</strain>
    </source>
</reference>
<accession>A0ABV4BYH0</accession>
<name>A0ABV4BYH0_9MYCO</name>
<evidence type="ECO:0000313" key="1">
    <source>
        <dbReference type="EMBL" id="MEY8015040.1"/>
    </source>
</evidence>
<keyword evidence="2" id="KW-1185">Reference proteome</keyword>
<evidence type="ECO:0000313" key="2">
    <source>
        <dbReference type="Proteomes" id="UP001564760"/>
    </source>
</evidence>